<sequence>MPQRIQLQVNGQRHEAELEPEMPLLYFLRNELQLNGPKYGCGLQQCGSCMVLLDGKAQPSCVLPVVAAQQHSITTLEGLGTAERMNRVQRAFVEEQAAQCGYCLNGMIISAQALLDATPSPSEEEIKTALARVLCRCGTHTRMMRAVQRAARHLQ</sequence>
<dbReference type="GO" id="GO:0046872">
    <property type="term" value="F:metal ion binding"/>
    <property type="evidence" value="ECO:0007669"/>
    <property type="project" value="UniProtKB-KW"/>
</dbReference>
<evidence type="ECO:0000256" key="2">
    <source>
        <dbReference type="ARBA" id="ARBA00022723"/>
    </source>
</evidence>
<dbReference type="PANTHER" id="PTHR44379:SF6">
    <property type="entry name" value="BLR6046 PROTEIN"/>
    <property type="match status" value="1"/>
</dbReference>
<dbReference type="InterPro" id="IPR001041">
    <property type="entry name" value="2Fe-2S_ferredoxin-type"/>
</dbReference>
<dbReference type="SUPFAM" id="SSF54292">
    <property type="entry name" value="2Fe-2S ferredoxin-like"/>
    <property type="match status" value="1"/>
</dbReference>
<keyword evidence="3" id="KW-0408">Iron</keyword>
<dbReference type="GO" id="GO:0016491">
    <property type="term" value="F:oxidoreductase activity"/>
    <property type="evidence" value="ECO:0007669"/>
    <property type="project" value="InterPro"/>
</dbReference>
<evidence type="ECO:0000256" key="3">
    <source>
        <dbReference type="ARBA" id="ARBA00023004"/>
    </source>
</evidence>
<dbReference type="RefSeq" id="WP_089687075.1">
    <property type="nucleotide sequence ID" value="NZ_FNFO01000012.1"/>
</dbReference>
<keyword evidence="4" id="KW-0411">Iron-sulfur</keyword>
<gene>
    <name evidence="6" type="ORF">SAMN05421823_11264</name>
</gene>
<dbReference type="AlphaFoldDB" id="A0A1G9SA14"/>
<keyword evidence="2" id="KW-0479">Metal-binding</keyword>
<dbReference type="InterPro" id="IPR002888">
    <property type="entry name" value="2Fe-2S-bd"/>
</dbReference>
<keyword evidence="1" id="KW-0001">2Fe-2S</keyword>
<dbReference type="PANTHER" id="PTHR44379">
    <property type="entry name" value="OXIDOREDUCTASE WITH IRON-SULFUR SUBUNIT"/>
    <property type="match status" value="1"/>
</dbReference>
<dbReference type="OrthoDB" id="9796880at2"/>
<evidence type="ECO:0000259" key="5">
    <source>
        <dbReference type="PROSITE" id="PS51085"/>
    </source>
</evidence>
<feature type="domain" description="2Fe-2S ferredoxin-type" evidence="5">
    <location>
        <begin position="3"/>
        <end position="79"/>
    </location>
</feature>
<dbReference type="InterPro" id="IPR036884">
    <property type="entry name" value="2Fe-2S-bd_dom_sf"/>
</dbReference>
<organism evidence="6 7">
    <name type="scientific">Catalinimonas alkaloidigena</name>
    <dbReference type="NCBI Taxonomy" id="1075417"/>
    <lineage>
        <taxon>Bacteria</taxon>
        <taxon>Pseudomonadati</taxon>
        <taxon>Bacteroidota</taxon>
        <taxon>Cytophagia</taxon>
        <taxon>Cytophagales</taxon>
        <taxon>Catalimonadaceae</taxon>
        <taxon>Catalinimonas</taxon>
    </lineage>
</organism>
<dbReference type="PROSITE" id="PS51085">
    <property type="entry name" value="2FE2S_FER_2"/>
    <property type="match status" value="1"/>
</dbReference>
<evidence type="ECO:0000256" key="1">
    <source>
        <dbReference type="ARBA" id="ARBA00022714"/>
    </source>
</evidence>
<evidence type="ECO:0000313" key="7">
    <source>
        <dbReference type="Proteomes" id="UP000198510"/>
    </source>
</evidence>
<dbReference type="Pfam" id="PF00111">
    <property type="entry name" value="Fer2"/>
    <property type="match status" value="1"/>
</dbReference>
<dbReference type="Gene3D" id="3.10.20.30">
    <property type="match status" value="1"/>
</dbReference>
<evidence type="ECO:0000256" key="4">
    <source>
        <dbReference type="ARBA" id="ARBA00023014"/>
    </source>
</evidence>
<protein>
    <submittedName>
        <fullName evidence="6">Nicotinate dehydrogenase subunit A</fullName>
    </submittedName>
</protein>
<dbReference type="CDD" id="cd00207">
    <property type="entry name" value="fer2"/>
    <property type="match status" value="1"/>
</dbReference>
<dbReference type="Gene3D" id="1.10.150.120">
    <property type="entry name" value="[2Fe-2S]-binding domain"/>
    <property type="match status" value="1"/>
</dbReference>
<dbReference type="EMBL" id="FNFO01000012">
    <property type="protein sequence ID" value="SDM31625.1"/>
    <property type="molecule type" value="Genomic_DNA"/>
</dbReference>
<dbReference type="Pfam" id="PF01799">
    <property type="entry name" value="Fer2_2"/>
    <property type="match status" value="1"/>
</dbReference>
<dbReference type="STRING" id="1075417.SAMN05421823_11264"/>
<name>A0A1G9SA14_9BACT</name>
<keyword evidence="7" id="KW-1185">Reference proteome</keyword>
<dbReference type="SUPFAM" id="SSF47741">
    <property type="entry name" value="CO dehydrogenase ISP C-domain like"/>
    <property type="match status" value="1"/>
</dbReference>
<accession>A0A1G9SA14</accession>
<dbReference type="InterPro" id="IPR036010">
    <property type="entry name" value="2Fe-2S_ferredoxin-like_sf"/>
</dbReference>
<evidence type="ECO:0000313" key="6">
    <source>
        <dbReference type="EMBL" id="SDM31625.1"/>
    </source>
</evidence>
<dbReference type="GO" id="GO:0051537">
    <property type="term" value="F:2 iron, 2 sulfur cluster binding"/>
    <property type="evidence" value="ECO:0007669"/>
    <property type="project" value="UniProtKB-KW"/>
</dbReference>
<dbReference type="Proteomes" id="UP000198510">
    <property type="component" value="Unassembled WGS sequence"/>
</dbReference>
<dbReference type="InterPro" id="IPR051452">
    <property type="entry name" value="Diverse_Oxidoreductases"/>
</dbReference>
<dbReference type="InterPro" id="IPR012675">
    <property type="entry name" value="Beta-grasp_dom_sf"/>
</dbReference>
<reference evidence="6 7" key="1">
    <citation type="submission" date="2016-10" db="EMBL/GenBank/DDBJ databases">
        <authorList>
            <person name="de Groot N.N."/>
        </authorList>
    </citation>
    <scope>NUCLEOTIDE SEQUENCE [LARGE SCALE GENOMIC DNA]</scope>
    <source>
        <strain evidence="6 7">DSM 25186</strain>
    </source>
</reference>
<proteinExistence type="predicted"/>